<evidence type="ECO:0000313" key="2">
    <source>
        <dbReference type="Proteomes" id="UP000678393"/>
    </source>
</evidence>
<dbReference type="Gene3D" id="1.10.150.720">
    <property type="entry name" value="Haloacid dehalogenase-like hydrolase"/>
    <property type="match status" value="1"/>
</dbReference>
<dbReference type="InterPro" id="IPR011949">
    <property type="entry name" value="HAD-SF_hydro_IA_REG-2-like"/>
</dbReference>
<dbReference type="EMBL" id="CAJHNH020000148">
    <property type="protein sequence ID" value="CAG5115677.1"/>
    <property type="molecule type" value="Genomic_DNA"/>
</dbReference>
<evidence type="ECO:0008006" key="3">
    <source>
        <dbReference type="Google" id="ProtNLM"/>
    </source>
</evidence>
<accession>A0A8S3YEY7</accession>
<sequence length="262" mass="29744">MHFSRMMGGSAIKLVTLDVTNTLIRVVRSPGYQYAYIGLKHGLELDDRVLTGLFFKYYKEYSRKYPNFGVQCMISPHTWWTALVKDCFRSADARIPEETLNLLADDLYFHYTTAKPWELFPGAVEAIKDLRQYAVKIGVISNWDHRLYKVLEAMKLRPYFDFVLTSTVACVEKPDSAIFHLALQNAGCRPDEAVHFGDNVEKDFHGAHNAGMRAYLLVPSGVQNLSVSPNLVVNSVQEFVDVIRPQLGAKADHTVLEKKEIV</sequence>
<dbReference type="PANTHER" id="PTHR46191:SF2">
    <property type="entry name" value="HALOACID DEHALOGENASE-LIKE HYDROLASE DOMAIN-CONTAINING PROTEIN 3"/>
    <property type="match status" value="1"/>
</dbReference>
<keyword evidence="2" id="KW-1185">Reference proteome</keyword>
<dbReference type="OrthoDB" id="444127at2759"/>
<dbReference type="SUPFAM" id="SSF56784">
    <property type="entry name" value="HAD-like"/>
    <property type="match status" value="1"/>
</dbReference>
<dbReference type="Pfam" id="PF00702">
    <property type="entry name" value="Hydrolase"/>
    <property type="match status" value="1"/>
</dbReference>
<dbReference type="AlphaFoldDB" id="A0A8S3YEY7"/>
<dbReference type="Gene3D" id="3.40.50.1000">
    <property type="entry name" value="HAD superfamily/HAD-like"/>
    <property type="match status" value="1"/>
</dbReference>
<dbReference type="PRINTS" id="PR00413">
    <property type="entry name" value="HADHALOGNASE"/>
</dbReference>
<gene>
    <name evidence="1" type="ORF">CUNI_LOCUS1235</name>
</gene>
<reference evidence="1" key="1">
    <citation type="submission" date="2021-04" db="EMBL/GenBank/DDBJ databases">
        <authorList>
            <consortium name="Molecular Ecology Group"/>
        </authorList>
    </citation>
    <scope>NUCLEOTIDE SEQUENCE</scope>
</reference>
<dbReference type="InterPro" id="IPR044924">
    <property type="entry name" value="HAD-SF_hydro_IA_REG-2-like_cap"/>
</dbReference>
<dbReference type="CDD" id="cd16415">
    <property type="entry name" value="HAD_dREG-2_like"/>
    <property type="match status" value="1"/>
</dbReference>
<comment type="caution">
    <text evidence="1">The sequence shown here is derived from an EMBL/GenBank/DDBJ whole genome shotgun (WGS) entry which is preliminary data.</text>
</comment>
<protein>
    <recommendedName>
        <fullName evidence="3">Haloacid dehalogenase-like hydrolase domain-containing protein 3</fullName>
    </recommendedName>
</protein>
<dbReference type="InterPro" id="IPR006439">
    <property type="entry name" value="HAD-SF_hydro_IA"/>
</dbReference>
<dbReference type="SFLD" id="SFLDS00003">
    <property type="entry name" value="Haloacid_Dehalogenase"/>
    <property type="match status" value="1"/>
</dbReference>
<dbReference type="NCBIfam" id="TIGR02252">
    <property type="entry name" value="DREG-2"/>
    <property type="match status" value="1"/>
</dbReference>
<dbReference type="Proteomes" id="UP000678393">
    <property type="component" value="Unassembled WGS sequence"/>
</dbReference>
<name>A0A8S3YEY7_9EUPU</name>
<proteinExistence type="predicted"/>
<evidence type="ECO:0000313" key="1">
    <source>
        <dbReference type="EMBL" id="CAG5115677.1"/>
    </source>
</evidence>
<dbReference type="SFLD" id="SFLDG01129">
    <property type="entry name" value="C1.5:_HAD__Beta-PGM__Phosphata"/>
    <property type="match status" value="1"/>
</dbReference>
<dbReference type="NCBIfam" id="TIGR01549">
    <property type="entry name" value="HAD-SF-IA-v1"/>
    <property type="match status" value="1"/>
</dbReference>
<dbReference type="InterPro" id="IPR036412">
    <property type="entry name" value="HAD-like_sf"/>
</dbReference>
<dbReference type="InterPro" id="IPR023214">
    <property type="entry name" value="HAD_sf"/>
</dbReference>
<dbReference type="PANTHER" id="PTHR46191">
    <property type="match status" value="1"/>
</dbReference>
<dbReference type="GO" id="GO:0005634">
    <property type="term" value="C:nucleus"/>
    <property type="evidence" value="ECO:0007669"/>
    <property type="project" value="TreeGrafter"/>
</dbReference>
<organism evidence="1 2">
    <name type="scientific">Candidula unifasciata</name>
    <dbReference type="NCBI Taxonomy" id="100452"/>
    <lineage>
        <taxon>Eukaryota</taxon>
        <taxon>Metazoa</taxon>
        <taxon>Spiralia</taxon>
        <taxon>Lophotrochozoa</taxon>
        <taxon>Mollusca</taxon>
        <taxon>Gastropoda</taxon>
        <taxon>Heterobranchia</taxon>
        <taxon>Euthyneura</taxon>
        <taxon>Panpulmonata</taxon>
        <taxon>Eupulmonata</taxon>
        <taxon>Stylommatophora</taxon>
        <taxon>Helicina</taxon>
        <taxon>Helicoidea</taxon>
        <taxon>Geomitridae</taxon>
        <taxon>Candidula</taxon>
    </lineage>
</organism>
<dbReference type="InterPro" id="IPR051828">
    <property type="entry name" value="HAD-like_hydrolase_domain"/>
</dbReference>